<evidence type="ECO:0000256" key="1">
    <source>
        <dbReference type="ARBA" id="ARBA00001668"/>
    </source>
</evidence>
<dbReference type="InterPro" id="IPR015886">
    <property type="entry name" value="H2TH_FPG"/>
</dbReference>
<evidence type="ECO:0000256" key="14">
    <source>
        <dbReference type="PROSITE-ProRule" id="PRU00391"/>
    </source>
</evidence>
<dbReference type="EMBL" id="CP022433">
    <property type="protein sequence ID" value="ASN23125.1"/>
    <property type="molecule type" value="Genomic_DNA"/>
</dbReference>
<evidence type="ECO:0000256" key="10">
    <source>
        <dbReference type="ARBA" id="ARBA00023204"/>
    </source>
</evidence>
<keyword evidence="4" id="KW-0479">Metal-binding</keyword>
<evidence type="ECO:0000256" key="11">
    <source>
        <dbReference type="ARBA" id="ARBA00023239"/>
    </source>
</evidence>
<dbReference type="CDD" id="cd08973">
    <property type="entry name" value="BaFpgNei_N_1"/>
    <property type="match status" value="1"/>
</dbReference>
<evidence type="ECO:0000256" key="8">
    <source>
        <dbReference type="ARBA" id="ARBA00022833"/>
    </source>
</evidence>
<protein>
    <submittedName>
        <fullName evidence="17">Fpg/Nei family DNA glycosylase</fullName>
    </submittedName>
</protein>
<evidence type="ECO:0000256" key="6">
    <source>
        <dbReference type="ARBA" id="ARBA00022771"/>
    </source>
</evidence>
<dbReference type="SMART" id="SM01232">
    <property type="entry name" value="H2TH"/>
    <property type="match status" value="1"/>
</dbReference>
<keyword evidence="12" id="KW-0511">Multifunctional enzyme</keyword>
<evidence type="ECO:0000256" key="3">
    <source>
        <dbReference type="ARBA" id="ARBA00009409"/>
    </source>
</evidence>
<dbReference type="PANTHER" id="PTHR22993">
    <property type="entry name" value="FORMAMIDOPYRIMIDINE-DNA GLYCOSYLASE"/>
    <property type="match status" value="1"/>
</dbReference>
<keyword evidence="13" id="KW-0326">Glycosidase</keyword>
<evidence type="ECO:0000313" key="17">
    <source>
        <dbReference type="EMBL" id="ASN23125.1"/>
    </source>
</evidence>
<dbReference type="Pfam" id="PF06827">
    <property type="entry name" value="zf-FPG_IleRS"/>
    <property type="match status" value="1"/>
</dbReference>
<feature type="domain" description="FPG-type" evidence="15">
    <location>
        <begin position="250"/>
        <end position="284"/>
    </location>
</feature>
<keyword evidence="8" id="KW-0862">Zinc</keyword>
<accession>A0A221NUA8</accession>
<evidence type="ECO:0000313" key="18">
    <source>
        <dbReference type="Proteomes" id="UP000031501"/>
    </source>
</evidence>
<keyword evidence="18" id="KW-1185">Reference proteome</keyword>
<comment type="similarity">
    <text evidence="3">Belongs to the FPG family.</text>
</comment>
<dbReference type="PANTHER" id="PTHR22993:SF9">
    <property type="entry name" value="FORMAMIDOPYRIMIDINE-DNA GLYCOSYLASE"/>
    <property type="match status" value="1"/>
</dbReference>
<dbReference type="GO" id="GO:0016829">
    <property type="term" value="F:lyase activity"/>
    <property type="evidence" value="ECO:0007669"/>
    <property type="project" value="UniProtKB-KW"/>
</dbReference>
<sequence>MPELPEVAALTDFLTEHLVGRRVVRVIPVAVSVLKTYDPPVTAFEGGVVAAVHRHGKYLDVEAGSERDTAGVGTADGRLHLVIHLARAGWLEWRDRLPDGLPGPGRGPLALRVALETGEGFDLTEAGTQKRLAVYVVHDPREVPGVARLGPDPLAADFDESRFAALLGDERRQLKGALRDQSLIAGVGNAYSDEILHAAGMSPFKLAASLTAEETRHLYEALRTTLTEAVERSRGVAAGRLKAEKKSGLRVHGRTGAPCPVCGDTIREVSFSDSSLQYCPTCQTGGRPLADRRLSRLLK</sequence>
<dbReference type="SUPFAM" id="SSF57716">
    <property type="entry name" value="Glucocorticoid receptor-like (DNA-binding domain)"/>
    <property type="match status" value="1"/>
</dbReference>
<dbReference type="InterPro" id="IPR012319">
    <property type="entry name" value="FPG_cat"/>
</dbReference>
<proteinExistence type="inferred from homology"/>
<dbReference type="PROSITE" id="PS51068">
    <property type="entry name" value="FPG_CAT"/>
    <property type="match status" value="1"/>
</dbReference>
<evidence type="ECO:0000256" key="2">
    <source>
        <dbReference type="ARBA" id="ARBA00001947"/>
    </source>
</evidence>
<dbReference type="OrthoDB" id="9800855at2"/>
<dbReference type="InterPro" id="IPR010979">
    <property type="entry name" value="Ribosomal_uS13-like_H2TH"/>
</dbReference>
<dbReference type="SUPFAM" id="SSF46946">
    <property type="entry name" value="S13-like H2TH domain"/>
    <property type="match status" value="1"/>
</dbReference>
<dbReference type="GO" id="GO:0008270">
    <property type="term" value="F:zinc ion binding"/>
    <property type="evidence" value="ECO:0007669"/>
    <property type="project" value="UniProtKB-KW"/>
</dbReference>
<evidence type="ECO:0000256" key="13">
    <source>
        <dbReference type="ARBA" id="ARBA00023295"/>
    </source>
</evidence>
<evidence type="ECO:0000256" key="4">
    <source>
        <dbReference type="ARBA" id="ARBA00022723"/>
    </source>
</evidence>
<dbReference type="GO" id="GO:0003906">
    <property type="term" value="F:DNA-(apurinic or apyrimidinic site) endonuclease activity"/>
    <property type="evidence" value="ECO:0007669"/>
    <property type="project" value="InterPro"/>
</dbReference>
<dbReference type="GO" id="GO:0003684">
    <property type="term" value="F:damaged DNA binding"/>
    <property type="evidence" value="ECO:0007669"/>
    <property type="project" value="InterPro"/>
</dbReference>
<reference evidence="17 18" key="1">
    <citation type="submission" date="2017-07" db="EMBL/GenBank/DDBJ databases">
        <title>Genome sequence of Streptomyces pluripotens MUSC 137T.</title>
        <authorList>
            <person name="Ser H.-L."/>
            <person name="Lee L.-H."/>
        </authorList>
    </citation>
    <scope>NUCLEOTIDE SEQUENCE [LARGE SCALE GENOMIC DNA]</scope>
    <source>
        <strain evidence="17 18">MUSC 137</strain>
    </source>
</reference>
<dbReference type="PROSITE" id="PS51066">
    <property type="entry name" value="ZF_FPG_2"/>
    <property type="match status" value="1"/>
</dbReference>
<evidence type="ECO:0000256" key="5">
    <source>
        <dbReference type="ARBA" id="ARBA00022763"/>
    </source>
</evidence>
<dbReference type="RefSeq" id="WP_039653941.1">
    <property type="nucleotide sequence ID" value="NZ_CP021080.1"/>
</dbReference>
<comment type="catalytic activity">
    <reaction evidence="1">
        <text>Hydrolysis of DNA containing ring-opened 7-methylguanine residues, releasing 2,6-diamino-4-hydroxy-5-(N-methyl)formamidopyrimidine.</text>
        <dbReference type="EC" id="3.2.2.23"/>
    </reaction>
</comment>
<dbReference type="GO" id="GO:0034039">
    <property type="term" value="F:8-oxo-7,8-dihydroguanine DNA N-glycosylase activity"/>
    <property type="evidence" value="ECO:0007669"/>
    <property type="project" value="TreeGrafter"/>
</dbReference>
<gene>
    <name evidence="17" type="ORF">LK07_02770</name>
</gene>
<dbReference type="InterPro" id="IPR010663">
    <property type="entry name" value="Znf_FPG/IleRS"/>
</dbReference>
<dbReference type="AlphaFoldDB" id="A0A221NUA8"/>
<keyword evidence="11" id="KW-0456">Lyase</keyword>
<dbReference type="GO" id="GO:0006284">
    <property type="term" value="P:base-excision repair"/>
    <property type="evidence" value="ECO:0007669"/>
    <property type="project" value="InterPro"/>
</dbReference>
<evidence type="ECO:0000259" key="16">
    <source>
        <dbReference type="PROSITE" id="PS51068"/>
    </source>
</evidence>
<evidence type="ECO:0000259" key="15">
    <source>
        <dbReference type="PROSITE" id="PS51066"/>
    </source>
</evidence>
<dbReference type="Gene3D" id="3.20.190.10">
    <property type="entry name" value="MutM-like, N-terminal"/>
    <property type="match status" value="1"/>
</dbReference>
<organism evidence="17 18">
    <name type="scientific">Streptomyces pluripotens</name>
    <dbReference type="NCBI Taxonomy" id="1355015"/>
    <lineage>
        <taxon>Bacteria</taxon>
        <taxon>Bacillati</taxon>
        <taxon>Actinomycetota</taxon>
        <taxon>Actinomycetes</taxon>
        <taxon>Kitasatosporales</taxon>
        <taxon>Streptomycetaceae</taxon>
        <taxon>Streptomyces</taxon>
    </lineage>
</organism>
<dbReference type="Pfam" id="PF06831">
    <property type="entry name" value="H2TH"/>
    <property type="match status" value="1"/>
</dbReference>
<dbReference type="InterPro" id="IPR000214">
    <property type="entry name" value="Znf_DNA_glyclase/AP_lyase"/>
</dbReference>
<dbReference type="SUPFAM" id="SSF81624">
    <property type="entry name" value="N-terminal domain of MutM-like DNA repair proteins"/>
    <property type="match status" value="1"/>
</dbReference>
<dbReference type="STRING" id="1355015.LK06_001690"/>
<keyword evidence="9" id="KW-0238">DNA-binding</keyword>
<keyword evidence="7" id="KW-0378">Hydrolase</keyword>
<dbReference type="SMART" id="SM00898">
    <property type="entry name" value="Fapy_DNA_glyco"/>
    <property type="match status" value="1"/>
</dbReference>
<keyword evidence="10" id="KW-0234">DNA repair</keyword>
<dbReference type="InterPro" id="IPR035937">
    <property type="entry name" value="FPG_N"/>
</dbReference>
<dbReference type="Pfam" id="PF01149">
    <property type="entry name" value="Fapy_DNA_glyco"/>
    <property type="match status" value="1"/>
</dbReference>
<name>A0A221NUA8_9ACTN</name>
<keyword evidence="6 14" id="KW-0863">Zinc-finger</keyword>
<keyword evidence="5" id="KW-0227">DNA damage</keyword>
<dbReference type="KEGG" id="splu:LK06_001690"/>
<feature type="domain" description="Formamidopyrimidine-DNA glycosylase catalytic" evidence="16">
    <location>
        <begin position="2"/>
        <end position="89"/>
    </location>
</feature>
<evidence type="ECO:0000256" key="9">
    <source>
        <dbReference type="ARBA" id="ARBA00023125"/>
    </source>
</evidence>
<evidence type="ECO:0000256" key="12">
    <source>
        <dbReference type="ARBA" id="ARBA00023268"/>
    </source>
</evidence>
<evidence type="ECO:0000256" key="7">
    <source>
        <dbReference type="ARBA" id="ARBA00022801"/>
    </source>
</evidence>
<dbReference type="Gene3D" id="1.10.8.50">
    <property type="match status" value="1"/>
</dbReference>
<comment type="cofactor">
    <cofactor evidence="2">
        <name>Zn(2+)</name>
        <dbReference type="ChEBI" id="CHEBI:29105"/>
    </cofactor>
</comment>
<dbReference type="Proteomes" id="UP000031501">
    <property type="component" value="Chromosome"/>
</dbReference>